<feature type="binding site" evidence="5">
    <location>
        <position position="217"/>
    </location>
    <ligand>
        <name>FMN</name>
        <dbReference type="ChEBI" id="CHEBI:58210"/>
    </ligand>
</feature>
<sequence length="442" mass="47565">MAGTILIAILWLLPVVWAQDGPQLFDTGDETAPPAGEDLIDRDYAAFGQQVLLEGLRGQLPVVPTDPRKIQGKAKQVMPKNGYDYITGAAGEEATKEANRLAFRQWRIVPRVLTPTTPRNLSVTLFGHRYGAPAIMAPIGDQSLYHPDKEVGTAIACANLSVPFTLSTAASTGIEELVAKAPRGPKWFQLYWPFNEELLASILNRAHASGYQVLVVTLDGWAGGWRPSDLDTANAPNFLGQGNEVGFQDPVFRKMFAEESEGGTPENDTIAASVSWITKVISGTSQDWSHLRILRKHWKGPIVLKGILSVQDARMAVRYGMDGIVVSNHGGRQMDGGVATLDVLPEIVDAVGKRTTVLFDSGLRTGADVFKALALGAKAVLVGRPVVYGLGINGTAGALAAFAGILADLDITMGFAGAKRVSDLTRDRLRRIPYSVPPGYIR</sequence>
<evidence type="ECO:0000256" key="5">
    <source>
        <dbReference type="PIRSR" id="PIRSR000138-2"/>
    </source>
</evidence>
<feature type="binding site" evidence="5">
    <location>
        <position position="189"/>
    </location>
    <ligand>
        <name>FMN</name>
        <dbReference type="ChEBI" id="CHEBI:58210"/>
    </ligand>
</feature>
<dbReference type="OrthoDB" id="25826at2759"/>
<feature type="binding site" evidence="5">
    <location>
        <begin position="360"/>
        <end position="364"/>
    </location>
    <ligand>
        <name>FMN</name>
        <dbReference type="ChEBI" id="CHEBI:58210"/>
    </ligand>
</feature>
<keyword evidence="5" id="KW-0288">FMN</keyword>
<dbReference type="GO" id="GO:0010181">
    <property type="term" value="F:FMN binding"/>
    <property type="evidence" value="ECO:0007669"/>
    <property type="project" value="InterPro"/>
</dbReference>
<dbReference type="InterPro" id="IPR008259">
    <property type="entry name" value="FMN_hydac_DH_AS"/>
</dbReference>
<keyword evidence="2" id="KW-0560">Oxidoreductase</keyword>
<feature type="binding site" evidence="5">
    <location>
        <position position="191"/>
    </location>
    <ligand>
        <name>glyoxylate</name>
        <dbReference type="ChEBI" id="CHEBI:36655"/>
    </ligand>
</feature>
<protein>
    <recommendedName>
        <fullName evidence="7">FMN hydroxy acid dehydrogenase domain-containing protein</fullName>
    </recommendedName>
</protein>
<dbReference type="InterPro" id="IPR037396">
    <property type="entry name" value="FMN_HAD"/>
</dbReference>
<dbReference type="PIRSF" id="PIRSF000138">
    <property type="entry name" value="Al-hdrx_acd_dh"/>
    <property type="match status" value="1"/>
</dbReference>
<dbReference type="Gene3D" id="3.20.20.70">
    <property type="entry name" value="Aldolase class I"/>
    <property type="match status" value="1"/>
</dbReference>
<evidence type="ECO:0000256" key="3">
    <source>
        <dbReference type="ARBA" id="ARBA00024042"/>
    </source>
</evidence>
<dbReference type="PROSITE" id="PS00557">
    <property type="entry name" value="FMN_HYDROXY_ACID_DH_1"/>
    <property type="match status" value="1"/>
</dbReference>
<organism evidence="8 9">
    <name type="scientific">Hirsutella minnesotensis 3608</name>
    <dbReference type="NCBI Taxonomy" id="1043627"/>
    <lineage>
        <taxon>Eukaryota</taxon>
        <taxon>Fungi</taxon>
        <taxon>Dikarya</taxon>
        <taxon>Ascomycota</taxon>
        <taxon>Pezizomycotina</taxon>
        <taxon>Sordariomycetes</taxon>
        <taxon>Hypocreomycetidae</taxon>
        <taxon>Hypocreales</taxon>
        <taxon>Ophiocordycipitaceae</taxon>
        <taxon>Hirsutella</taxon>
    </lineage>
</organism>
<keyword evidence="5" id="KW-0285">Flavoprotein</keyword>
<evidence type="ECO:0000313" key="9">
    <source>
        <dbReference type="Proteomes" id="UP000054481"/>
    </source>
</evidence>
<dbReference type="InterPro" id="IPR000262">
    <property type="entry name" value="FMN-dep_DH"/>
</dbReference>
<feature type="binding site" evidence="5">
    <location>
        <position position="226"/>
    </location>
    <ligand>
        <name>glyoxylate</name>
        <dbReference type="ChEBI" id="CHEBI:36655"/>
    </ligand>
</feature>
<dbReference type="SUPFAM" id="SSF51395">
    <property type="entry name" value="FMN-linked oxidoreductases"/>
    <property type="match status" value="1"/>
</dbReference>
<evidence type="ECO:0000256" key="1">
    <source>
        <dbReference type="ARBA" id="ARBA00001917"/>
    </source>
</evidence>
<feature type="domain" description="FMN hydroxy acid dehydrogenase" evidence="7">
    <location>
        <begin position="59"/>
        <end position="434"/>
    </location>
</feature>
<feature type="active site" description="Proton acceptor" evidence="4">
    <location>
        <position position="329"/>
    </location>
</feature>
<keyword evidence="9" id="KW-1185">Reference proteome</keyword>
<dbReference type="Proteomes" id="UP000054481">
    <property type="component" value="Unassembled WGS sequence"/>
</dbReference>
<feature type="binding site" evidence="5">
    <location>
        <begin position="138"/>
        <end position="140"/>
    </location>
    <ligand>
        <name>FMN</name>
        <dbReference type="ChEBI" id="CHEBI:58210"/>
    </ligand>
</feature>
<evidence type="ECO:0000259" key="7">
    <source>
        <dbReference type="PROSITE" id="PS51349"/>
    </source>
</evidence>
<feature type="binding site" evidence="5">
    <location>
        <position position="327"/>
    </location>
    <ligand>
        <name>FMN</name>
        <dbReference type="ChEBI" id="CHEBI:58210"/>
    </ligand>
</feature>
<feature type="chain" id="PRO_5002526387" description="FMN hydroxy acid dehydrogenase domain-containing protein" evidence="6">
    <location>
        <begin position="19"/>
        <end position="442"/>
    </location>
</feature>
<dbReference type="PROSITE" id="PS51349">
    <property type="entry name" value="FMN_HYDROXY_ACID_DH_2"/>
    <property type="match status" value="1"/>
</dbReference>
<reference evidence="8 9" key="1">
    <citation type="journal article" date="2014" name="Genome Biol. Evol.">
        <title>Comparative genomics and transcriptomics analyses reveal divergent lifestyle features of nematode endoparasitic fungus Hirsutella minnesotensis.</title>
        <authorList>
            <person name="Lai Y."/>
            <person name="Liu K."/>
            <person name="Zhang X."/>
            <person name="Zhang X."/>
            <person name="Li K."/>
            <person name="Wang N."/>
            <person name="Shu C."/>
            <person name="Wu Y."/>
            <person name="Wang C."/>
            <person name="Bushley K.E."/>
            <person name="Xiang M."/>
            <person name="Liu X."/>
        </authorList>
    </citation>
    <scope>NUCLEOTIDE SEQUENCE [LARGE SCALE GENOMIC DNA]</scope>
    <source>
        <strain evidence="8 9">3608</strain>
    </source>
</reference>
<dbReference type="InterPro" id="IPR012133">
    <property type="entry name" value="Alpha-hydoxy_acid_DH_FMN"/>
</dbReference>
<dbReference type="AlphaFoldDB" id="A0A0F7ZMJ3"/>
<dbReference type="EMBL" id="KQ030552">
    <property type="protein sequence ID" value="KJZ72110.1"/>
    <property type="molecule type" value="Genomic_DNA"/>
</dbReference>
<dbReference type="PANTHER" id="PTHR10578:SF86">
    <property type="entry name" value="DEPENDENT DEHYDROGENASE, PUTATIVE (AFU_ORTHOLOGUE AFUA_6G02720)-RELATED"/>
    <property type="match status" value="1"/>
</dbReference>
<feature type="binding site" evidence="5">
    <location>
        <position position="167"/>
    </location>
    <ligand>
        <name>glyoxylate</name>
        <dbReference type="ChEBI" id="CHEBI:36655"/>
    </ligand>
</feature>
<feature type="binding site" evidence="5">
    <location>
        <position position="329"/>
    </location>
    <ligand>
        <name>glyoxylate</name>
        <dbReference type="ChEBI" id="CHEBI:36655"/>
    </ligand>
</feature>
<evidence type="ECO:0000256" key="2">
    <source>
        <dbReference type="ARBA" id="ARBA00023002"/>
    </source>
</evidence>
<feature type="signal peptide" evidence="6">
    <location>
        <begin position="1"/>
        <end position="18"/>
    </location>
</feature>
<feature type="binding site" evidence="5">
    <location>
        <position position="332"/>
    </location>
    <ligand>
        <name>glyoxylate</name>
        <dbReference type="ChEBI" id="CHEBI:36655"/>
    </ligand>
</feature>
<dbReference type="GO" id="GO:0016491">
    <property type="term" value="F:oxidoreductase activity"/>
    <property type="evidence" value="ECO:0007669"/>
    <property type="project" value="UniProtKB-KW"/>
</dbReference>
<feature type="binding site" evidence="5">
    <location>
        <position position="305"/>
    </location>
    <ligand>
        <name>FMN</name>
        <dbReference type="ChEBI" id="CHEBI:58210"/>
    </ligand>
</feature>
<evidence type="ECO:0000256" key="4">
    <source>
        <dbReference type="PIRSR" id="PIRSR000138-1"/>
    </source>
</evidence>
<evidence type="ECO:0000256" key="6">
    <source>
        <dbReference type="SAM" id="SignalP"/>
    </source>
</evidence>
<keyword evidence="6" id="KW-0732">Signal</keyword>
<comment type="cofactor">
    <cofactor evidence="1">
        <name>FMN</name>
        <dbReference type="ChEBI" id="CHEBI:58210"/>
    </cofactor>
</comment>
<feature type="binding site" evidence="5">
    <location>
        <position position="85"/>
    </location>
    <ligand>
        <name>glyoxylate</name>
        <dbReference type="ChEBI" id="CHEBI:36655"/>
    </ligand>
</feature>
<comment type="similarity">
    <text evidence="3">Belongs to the FMN-dependent alpha-hydroxy acid dehydrogenase family.</text>
</comment>
<accession>A0A0F7ZMJ3</accession>
<feature type="binding site" evidence="5">
    <location>
        <begin position="383"/>
        <end position="384"/>
    </location>
    <ligand>
        <name>FMN</name>
        <dbReference type="ChEBI" id="CHEBI:58210"/>
    </ligand>
</feature>
<gene>
    <name evidence="8" type="ORF">HIM_08483</name>
</gene>
<proteinExistence type="inferred from homology"/>
<evidence type="ECO:0000313" key="8">
    <source>
        <dbReference type="EMBL" id="KJZ72110.1"/>
    </source>
</evidence>
<dbReference type="PANTHER" id="PTHR10578">
    <property type="entry name" value="S -2-HYDROXY-ACID OXIDASE-RELATED"/>
    <property type="match status" value="1"/>
</dbReference>
<name>A0A0F7ZMJ3_9HYPO</name>
<dbReference type="InterPro" id="IPR013785">
    <property type="entry name" value="Aldolase_TIM"/>
</dbReference>
<dbReference type="Pfam" id="PF01070">
    <property type="entry name" value="FMN_dh"/>
    <property type="match status" value="1"/>
</dbReference>